<evidence type="ECO:0000256" key="5">
    <source>
        <dbReference type="ARBA" id="ARBA00023224"/>
    </source>
</evidence>
<evidence type="ECO:0000313" key="7">
    <source>
        <dbReference type="RefSeq" id="XP_042567364.1"/>
    </source>
</evidence>
<gene>
    <name evidence="7" type="primary">LOC122134740</name>
</gene>
<keyword evidence="5" id="KW-0807">Transducer</keyword>
<dbReference type="AlphaFoldDB" id="A0A9Q9VLS0"/>
<protein>
    <submittedName>
        <fullName evidence="7">G-protein coupled receptor 4-like</fullName>
    </submittedName>
</protein>
<feature type="transmembrane region" description="Helical" evidence="6">
    <location>
        <begin position="135"/>
        <end position="157"/>
    </location>
</feature>
<dbReference type="RefSeq" id="XP_042567364.1">
    <property type="nucleotide sequence ID" value="XM_042711430.1"/>
</dbReference>
<feature type="transmembrane region" description="Helical" evidence="6">
    <location>
        <begin position="41"/>
        <end position="59"/>
    </location>
</feature>
<feature type="transmembrane region" description="Helical" evidence="6">
    <location>
        <begin position="197"/>
        <end position="223"/>
    </location>
</feature>
<feature type="transmembrane region" description="Helical" evidence="6">
    <location>
        <begin position="306"/>
        <end position="326"/>
    </location>
</feature>
<feature type="transmembrane region" description="Helical" evidence="6">
    <location>
        <begin position="274"/>
        <end position="300"/>
    </location>
</feature>
<dbReference type="PANTHER" id="PTHR24232:SF85">
    <property type="entry name" value="G-PROTEIN COUPLED RECEPTOR 4"/>
    <property type="match status" value="1"/>
</dbReference>
<keyword evidence="3" id="KW-0675">Receptor</keyword>
<sequence>MNSSTPDSYTNSTTPSIELTVCLEMCVFTFNFLFGLLTHSYVIWLIVTGTGIASEFFILNLSTSEEEMNSTTTGASTNTATPSTSPWDGAQNPLFIINVLFGLPTHSYVIWIIVTRTGSGVASEFFNLSNSFCEIGICVDFLIFMLASYISSLFPLAMFLQGFTITGRPLFQCLICVERYLAVVHPVTFLKYKPLRYRVICCTVVLIITLGSCLICLIIFIFSTITMQAWFFSMQFLLCLPIQLFCLVAVLRALKQSGPGERTRERDELKTRAFYLILITTVTMAITYVPTTISGFFTIVTQQFNLIAWIPSMTCYVLAGFVQPVLNLHRAGKLSFLCTQ</sequence>
<organism evidence="7">
    <name type="scientific">Cyprinus carpio</name>
    <name type="common">Common carp</name>
    <dbReference type="NCBI Taxonomy" id="7962"/>
    <lineage>
        <taxon>Eukaryota</taxon>
        <taxon>Metazoa</taxon>
        <taxon>Chordata</taxon>
        <taxon>Craniata</taxon>
        <taxon>Vertebrata</taxon>
        <taxon>Euteleostomi</taxon>
        <taxon>Actinopterygii</taxon>
        <taxon>Neopterygii</taxon>
        <taxon>Teleostei</taxon>
        <taxon>Ostariophysi</taxon>
        <taxon>Cypriniformes</taxon>
        <taxon>Cyprinidae</taxon>
        <taxon>Cyprininae</taxon>
        <taxon>Cyprinus</taxon>
    </lineage>
</organism>
<reference evidence="7" key="1">
    <citation type="submission" date="2025-08" db="UniProtKB">
        <authorList>
            <consortium name="RefSeq"/>
        </authorList>
    </citation>
    <scope>IDENTIFICATION</scope>
    <source>
        <tissue evidence="7">Muscle</tissue>
    </source>
</reference>
<dbReference type="KEGG" id="ccar:122134740"/>
<comment type="subcellular location">
    <subcellularLocation>
        <location evidence="1">Membrane</location>
        <topology evidence="1">Multi-pass membrane protein</topology>
    </subcellularLocation>
</comment>
<dbReference type="GeneID" id="122134740"/>
<keyword evidence="6" id="KW-1133">Transmembrane helix</keyword>
<accession>A0A9Q9VLS0</accession>
<keyword evidence="2" id="KW-0297">G-protein coupled receptor</keyword>
<evidence type="ECO:0000256" key="1">
    <source>
        <dbReference type="ARBA" id="ARBA00004141"/>
    </source>
</evidence>
<keyword evidence="6" id="KW-0472">Membrane</keyword>
<dbReference type="SUPFAM" id="SSF81321">
    <property type="entry name" value="Family A G protein-coupled receptor-like"/>
    <property type="match status" value="1"/>
</dbReference>
<feature type="transmembrane region" description="Helical" evidence="6">
    <location>
        <begin position="229"/>
        <end position="254"/>
    </location>
</feature>
<dbReference type="Proteomes" id="UP001155660">
    <property type="component" value="Chromosome A21"/>
</dbReference>
<dbReference type="GO" id="GO:0004930">
    <property type="term" value="F:G protein-coupled receptor activity"/>
    <property type="evidence" value="ECO:0007669"/>
    <property type="project" value="UniProtKB-KW"/>
</dbReference>
<dbReference type="GO" id="GO:0007200">
    <property type="term" value="P:phospholipase C-activating G protein-coupled receptor signaling pathway"/>
    <property type="evidence" value="ECO:0007669"/>
    <property type="project" value="TreeGrafter"/>
</dbReference>
<evidence type="ECO:0000256" key="6">
    <source>
        <dbReference type="SAM" id="Phobius"/>
    </source>
</evidence>
<dbReference type="OrthoDB" id="8747610at2759"/>
<feature type="transmembrane region" description="Helical" evidence="6">
    <location>
        <begin position="16"/>
        <end position="34"/>
    </location>
</feature>
<dbReference type="PANTHER" id="PTHR24232">
    <property type="entry name" value="G-PROTEIN COUPLED RECEPTOR"/>
    <property type="match status" value="1"/>
</dbReference>
<proteinExistence type="predicted"/>
<evidence type="ECO:0000256" key="3">
    <source>
        <dbReference type="ARBA" id="ARBA00023170"/>
    </source>
</evidence>
<keyword evidence="6" id="KW-0812">Transmembrane</keyword>
<dbReference type="GO" id="GO:0005886">
    <property type="term" value="C:plasma membrane"/>
    <property type="evidence" value="ECO:0007669"/>
    <property type="project" value="TreeGrafter"/>
</dbReference>
<evidence type="ECO:0000256" key="4">
    <source>
        <dbReference type="ARBA" id="ARBA00023180"/>
    </source>
</evidence>
<evidence type="ECO:0000256" key="2">
    <source>
        <dbReference type="ARBA" id="ARBA00023040"/>
    </source>
</evidence>
<feature type="transmembrane region" description="Helical" evidence="6">
    <location>
        <begin position="169"/>
        <end position="190"/>
    </location>
</feature>
<feature type="transmembrane region" description="Helical" evidence="6">
    <location>
        <begin position="94"/>
        <end position="114"/>
    </location>
</feature>
<name>A0A9Q9VLS0_CYPCA</name>
<keyword evidence="4" id="KW-0325">Glycoprotein</keyword>
<dbReference type="GO" id="GO:0035025">
    <property type="term" value="P:positive regulation of Rho protein signal transduction"/>
    <property type="evidence" value="ECO:0007669"/>
    <property type="project" value="TreeGrafter"/>
</dbReference>